<reference evidence="3" key="1">
    <citation type="submission" date="2016-10" db="EMBL/GenBank/DDBJ databases">
        <authorList>
            <person name="Varghese N."/>
            <person name="Submissions S."/>
        </authorList>
    </citation>
    <scope>NUCLEOTIDE SEQUENCE [LARGE SCALE GENOMIC DNA]</scope>
    <source>
        <strain evidence="3">XBD1002</strain>
    </source>
</reference>
<gene>
    <name evidence="2" type="ORF">SAMN04487775_101319</name>
</gene>
<name>A0A1I3I4N0_9SPIR</name>
<sequence>MNKRILIIFIVYIISVISVFADSIHQITLGEEDESVLFFNDSEIYFMLPYEKKMMKLDRKLLAYDKDGFLKLTFNGRQALIIDGQNKKQLFANFRTDGKNVYDKYSNSENTTGEYTPFYDYNVKSISASSSLKETQYGHDIVYSPINLFRAFETGCRCHPYWWNYSHIPWVEGVKGYGINETISIEFKNQVYGFSILNGYADIQNMKLFKENSRVKKLRVEDIENKLEYIMDFDDKVYFNYLKLSKPSKSVRLTILDVYKGTKYQDTCIAAMVEDIREKSNNDRESRNFEDYKATCTYSDDTALFEKYFEYVSQPLGNSSIYEKTETVKKTKNLLNKDHYWLDTYGSISTATAEDSNSRFVTLTFTLQGKKYDSQNADMYIDEYGYKHLKLFDENMEHHFTIIDTYTAKVNEDDDKWGWMSEPNTFRYAFFAHKTEFLKDDKEAVGKYFSEPSFLHNNGNNIEAYQASSYLKEGKISYEAGNTGKIYNMMARRDVTSWSSQIHPWVEGKKGDGIGESFEFDTTYPKGNGQGLPLDIRILNGYVDPLKPHLFKENNRIKKALLETDTGIKKEFEFRDEIEFTQIILPNDVKHIRLTILEVYKGTKYQDTCITSVEVNKKESER</sequence>
<dbReference type="OrthoDB" id="370758at2"/>
<dbReference type="AlphaFoldDB" id="A0A1I3I4N0"/>
<organism evidence="2 3">
    <name type="scientific">Treponema bryantii</name>
    <dbReference type="NCBI Taxonomy" id="163"/>
    <lineage>
        <taxon>Bacteria</taxon>
        <taxon>Pseudomonadati</taxon>
        <taxon>Spirochaetota</taxon>
        <taxon>Spirochaetia</taxon>
        <taxon>Spirochaetales</taxon>
        <taxon>Treponemataceae</taxon>
        <taxon>Treponema</taxon>
    </lineage>
</organism>
<evidence type="ECO:0000259" key="1">
    <source>
        <dbReference type="Pfam" id="PF25302"/>
    </source>
</evidence>
<feature type="domain" description="NAD glycohydrolase translocation F5/8 type C" evidence="1">
    <location>
        <begin position="500"/>
        <end position="615"/>
    </location>
</feature>
<feature type="domain" description="NAD glycohydrolase translocation F5/8 type C" evidence="1">
    <location>
        <begin position="168"/>
        <end position="270"/>
    </location>
</feature>
<dbReference type="NCBIfam" id="NF047619">
    <property type="entry name" value="NADase_discoid"/>
    <property type="match status" value="2"/>
</dbReference>
<evidence type="ECO:0000313" key="3">
    <source>
        <dbReference type="Proteomes" id="UP000182737"/>
    </source>
</evidence>
<dbReference type="RefSeq" id="WP_074929907.1">
    <property type="nucleotide sequence ID" value="NZ_FORI01000001.1"/>
</dbReference>
<accession>A0A1I3I4N0</accession>
<dbReference type="EMBL" id="FORI01000001">
    <property type="protein sequence ID" value="SFI42891.1"/>
    <property type="molecule type" value="Genomic_DNA"/>
</dbReference>
<keyword evidence="3" id="KW-1185">Reference proteome</keyword>
<dbReference type="Pfam" id="PF25302">
    <property type="entry name" value="NADase_transloc"/>
    <property type="match status" value="2"/>
</dbReference>
<protein>
    <recommendedName>
        <fullName evidence="1">NAD glycohydrolase translocation F5/8 type C domain-containing protein</fullName>
    </recommendedName>
</protein>
<evidence type="ECO:0000313" key="2">
    <source>
        <dbReference type="EMBL" id="SFI42891.1"/>
    </source>
</evidence>
<dbReference type="Proteomes" id="UP000182737">
    <property type="component" value="Unassembled WGS sequence"/>
</dbReference>
<proteinExistence type="predicted"/>
<dbReference type="InterPro" id="IPR057561">
    <property type="entry name" value="NADase_transloc"/>
</dbReference>